<accession>A0A1F5Z3N3</accession>
<feature type="domain" description="CAAX prenyl protease 2/Lysostaphin resistance protein A-like" evidence="2">
    <location>
        <begin position="111"/>
        <end position="209"/>
    </location>
</feature>
<feature type="transmembrane region" description="Helical" evidence="1">
    <location>
        <begin position="33"/>
        <end position="49"/>
    </location>
</feature>
<dbReference type="AlphaFoldDB" id="A0A1F5Z3N3"/>
<evidence type="ECO:0000313" key="4">
    <source>
        <dbReference type="Proteomes" id="UP000177354"/>
    </source>
</evidence>
<sequence length="215" mass="24574">MKHQTFLMWFFIFLVWAFYRANFQLPESVDEFIVKPLVFVMPIVYLVWVKENKSLKEIGLGIKLKGLVIDLYIGVVLGILLAVEGLLANYLKYGKFSFLPIEALFIAGGIGSFLLINIAASVSEEIFGRGYLYNRLFKTSKEQAACAVVSSFLFMLIHIPIMFTRLHLTGNALIFYPLSIFTMGVVNSYVFTMRKNLVLPVLIHTFWNMTVSLYL</sequence>
<proteinExistence type="predicted"/>
<dbReference type="EMBL" id="MFJF01000012">
    <property type="protein sequence ID" value="OGG07051.1"/>
    <property type="molecule type" value="Genomic_DNA"/>
</dbReference>
<dbReference type="GO" id="GO:0004175">
    <property type="term" value="F:endopeptidase activity"/>
    <property type="evidence" value="ECO:0007669"/>
    <property type="project" value="UniProtKB-ARBA"/>
</dbReference>
<reference evidence="3 4" key="1">
    <citation type="journal article" date="2016" name="Nat. Commun.">
        <title>Thousands of microbial genomes shed light on interconnected biogeochemical processes in an aquifer system.</title>
        <authorList>
            <person name="Anantharaman K."/>
            <person name="Brown C.T."/>
            <person name="Hug L.A."/>
            <person name="Sharon I."/>
            <person name="Castelle C.J."/>
            <person name="Probst A.J."/>
            <person name="Thomas B.C."/>
            <person name="Singh A."/>
            <person name="Wilkins M.J."/>
            <person name="Karaoz U."/>
            <person name="Brodie E.L."/>
            <person name="Williams K.H."/>
            <person name="Hubbard S.S."/>
            <person name="Banfield J.F."/>
        </authorList>
    </citation>
    <scope>NUCLEOTIDE SEQUENCE [LARGE SCALE GENOMIC DNA]</scope>
</reference>
<evidence type="ECO:0000256" key="1">
    <source>
        <dbReference type="SAM" id="Phobius"/>
    </source>
</evidence>
<dbReference type="Pfam" id="PF02517">
    <property type="entry name" value="Rce1-like"/>
    <property type="match status" value="1"/>
</dbReference>
<dbReference type="Proteomes" id="UP000177354">
    <property type="component" value="Unassembled WGS sequence"/>
</dbReference>
<organism evidence="3 4">
    <name type="scientific">Candidatus Gottesmanbacteria bacterium RIFCSPHIGHO2_01_FULL_40_15</name>
    <dbReference type="NCBI Taxonomy" id="1798376"/>
    <lineage>
        <taxon>Bacteria</taxon>
        <taxon>Candidatus Gottesmaniibacteriota</taxon>
    </lineage>
</organism>
<feature type="transmembrane region" description="Helical" evidence="1">
    <location>
        <begin position="173"/>
        <end position="190"/>
    </location>
</feature>
<evidence type="ECO:0000259" key="2">
    <source>
        <dbReference type="Pfam" id="PF02517"/>
    </source>
</evidence>
<gene>
    <name evidence="3" type="ORF">A2777_04255</name>
</gene>
<feature type="transmembrane region" description="Helical" evidence="1">
    <location>
        <begin position="69"/>
        <end position="91"/>
    </location>
</feature>
<evidence type="ECO:0000313" key="3">
    <source>
        <dbReference type="EMBL" id="OGG07051.1"/>
    </source>
</evidence>
<feature type="transmembrane region" description="Helical" evidence="1">
    <location>
        <begin position="144"/>
        <end position="161"/>
    </location>
</feature>
<keyword evidence="1" id="KW-0812">Transmembrane</keyword>
<comment type="caution">
    <text evidence="3">The sequence shown here is derived from an EMBL/GenBank/DDBJ whole genome shotgun (WGS) entry which is preliminary data.</text>
</comment>
<dbReference type="InterPro" id="IPR003675">
    <property type="entry name" value="Rce1/LyrA-like_dom"/>
</dbReference>
<dbReference type="GO" id="GO:0080120">
    <property type="term" value="P:CAAX-box protein maturation"/>
    <property type="evidence" value="ECO:0007669"/>
    <property type="project" value="UniProtKB-ARBA"/>
</dbReference>
<feature type="transmembrane region" description="Helical" evidence="1">
    <location>
        <begin position="197"/>
        <end position="214"/>
    </location>
</feature>
<keyword evidence="1" id="KW-1133">Transmembrane helix</keyword>
<name>A0A1F5Z3N3_9BACT</name>
<protein>
    <recommendedName>
        <fullName evidence="2">CAAX prenyl protease 2/Lysostaphin resistance protein A-like domain-containing protein</fullName>
    </recommendedName>
</protein>
<feature type="transmembrane region" description="Helical" evidence="1">
    <location>
        <begin position="103"/>
        <end position="123"/>
    </location>
</feature>
<keyword evidence="1" id="KW-0472">Membrane</keyword>